<dbReference type="EMBL" id="CP073355">
    <property type="protein sequence ID" value="URA10462.1"/>
    <property type="molecule type" value="Genomic_DNA"/>
</dbReference>
<dbReference type="KEGG" id="taqu:KDW03_01275"/>
<proteinExistence type="predicted"/>
<dbReference type="PROSITE" id="PS51257">
    <property type="entry name" value="PROKAR_LIPOPROTEIN"/>
    <property type="match status" value="1"/>
</dbReference>
<evidence type="ECO:0000313" key="2">
    <source>
        <dbReference type="Proteomes" id="UP001056539"/>
    </source>
</evidence>
<name>A0AAX3BDQ9_9SPIR</name>
<evidence type="ECO:0000313" key="1">
    <source>
        <dbReference type="EMBL" id="URA10462.1"/>
    </source>
</evidence>
<gene>
    <name evidence="1" type="ORF">KDW03_01275</name>
</gene>
<dbReference type="RefSeq" id="WP_271435589.1">
    <property type="nucleotide sequence ID" value="NZ_CP073355.1"/>
</dbReference>
<organism evidence="1 2">
    <name type="scientific">Thermospira aquatica</name>
    <dbReference type="NCBI Taxonomy" id="2828656"/>
    <lineage>
        <taxon>Bacteria</taxon>
        <taxon>Pseudomonadati</taxon>
        <taxon>Spirochaetota</taxon>
        <taxon>Spirochaetia</taxon>
        <taxon>Brevinematales</taxon>
        <taxon>Thermospiraceae</taxon>
        <taxon>Thermospira</taxon>
    </lineage>
</organism>
<dbReference type="Proteomes" id="UP001056539">
    <property type="component" value="Chromosome"/>
</dbReference>
<reference evidence="1" key="2">
    <citation type="submission" date="2022-06" db="EMBL/GenBank/DDBJ databases">
        <title>Thermospira aquatica gen. nov., sp. nov.</title>
        <authorList>
            <person name="Ben Ali Gam Z."/>
            <person name="Labat M."/>
        </authorList>
    </citation>
    <scope>NUCLEOTIDE SEQUENCE</scope>
    <source>
        <strain evidence="1">F1F22</strain>
    </source>
</reference>
<reference evidence="1" key="1">
    <citation type="submission" date="2021-04" db="EMBL/GenBank/DDBJ databases">
        <authorList>
            <person name="Postec A."/>
        </authorList>
    </citation>
    <scope>NUCLEOTIDE SEQUENCE</scope>
    <source>
        <strain evidence="1">F1F22</strain>
    </source>
</reference>
<dbReference type="AlphaFoldDB" id="A0AAX3BDQ9"/>
<sequence length="289" mass="31151">MKGTKIFLFVGVIAATLLFFGCSMDEELSDSEAEFLASQIADSVANPESGSCAELNTVAMATTTNTNSTVHTTIVFTFTNGSDSTRFSWDSTTNGYKRTASNVSVSVNGGQVTGTISSFSSRIWFYTSLDATGTGVQLVWPYTMAANSSVKSARVERNYVASLENNWNGATRTIQVNAKYTVTGINDSVDGVIVNGTRTATGTFERDVFSGNFTITHTFNNVTAIRTNINGTNCTVYDGDVTIHLTGTTKGPRRTRNYDVTTTAHFNRTRQVTVSVENKTVTVDIVTGK</sequence>
<keyword evidence="2" id="KW-1185">Reference proteome</keyword>
<protein>
    <submittedName>
        <fullName evidence="1">Uncharacterized protein</fullName>
    </submittedName>
</protein>
<accession>A0AAX3BDQ9</accession>